<dbReference type="OrthoDB" id="2191220at2759"/>
<dbReference type="InParanoid" id="A0A0B2UJ83"/>
<proteinExistence type="predicted"/>
<evidence type="ECO:0000313" key="1">
    <source>
        <dbReference type="EMBL" id="KHN69117.1"/>
    </source>
</evidence>
<gene>
    <name evidence="1" type="ORF">M896_090410</name>
</gene>
<evidence type="ECO:0000313" key="2">
    <source>
        <dbReference type="Proteomes" id="UP000031056"/>
    </source>
</evidence>
<dbReference type="EMBL" id="JOKQ01000009">
    <property type="protein sequence ID" value="KHN69117.1"/>
    <property type="molecule type" value="Genomic_DNA"/>
</dbReference>
<sequence length="108" mass="12883">MDRKKAKTSESTHKKYNESEVIKKFLVSSKGVSFLVDHINRRRLYESTHVDTDIIMKDVDNLIDYYAAWIHSFPVRRSTNITRYEFLEYLESFCERADVCGLFDFIFI</sequence>
<keyword evidence="2" id="KW-1185">Reference proteome</keyword>
<reference evidence="1 2" key="1">
    <citation type="journal article" date="2014" name="MBio">
        <title>The Ordospora colligata genome; evolution of extreme reduction in microsporidia and host-to-parasite horizontal gene transfer.</title>
        <authorList>
            <person name="Pombert J.-F."/>
            <person name="Haag K.L."/>
            <person name="Beidas S."/>
            <person name="Ebert D."/>
            <person name="Keeling P.J."/>
        </authorList>
    </citation>
    <scope>NUCLEOTIDE SEQUENCE [LARGE SCALE GENOMIC DNA]</scope>
    <source>
        <strain evidence="1 2">OC4</strain>
    </source>
</reference>
<comment type="caution">
    <text evidence="1">The sequence shown here is derived from an EMBL/GenBank/DDBJ whole genome shotgun (WGS) entry which is preliminary data.</text>
</comment>
<dbReference type="Proteomes" id="UP000031056">
    <property type="component" value="Unassembled WGS sequence"/>
</dbReference>
<dbReference type="GeneID" id="26262255"/>
<dbReference type="RefSeq" id="XP_014563159.1">
    <property type="nucleotide sequence ID" value="XM_014707673.1"/>
</dbReference>
<dbReference type="HOGENOM" id="CLU_165614_0_0_1"/>
<name>A0A0B2UJ83_9MICR</name>
<dbReference type="AlphaFoldDB" id="A0A0B2UJ83"/>
<protein>
    <submittedName>
        <fullName evidence="1">Uncharacterized protein</fullName>
    </submittedName>
</protein>
<organism evidence="1 2">
    <name type="scientific">Ordospora colligata OC4</name>
    <dbReference type="NCBI Taxonomy" id="1354746"/>
    <lineage>
        <taxon>Eukaryota</taxon>
        <taxon>Fungi</taxon>
        <taxon>Fungi incertae sedis</taxon>
        <taxon>Microsporidia</taxon>
        <taxon>Ordosporidae</taxon>
        <taxon>Ordospora</taxon>
    </lineage>
</organism>
<accession>A0A0B2UJ83</accession>
<dbReference type="VEuPathDB" id="MicrosporidiaDB:M896_090410"/>